<dbReference type="AlphaFoldDB" id="A0A0N8TCF3"/>
<gene>
    <name evidence="1" type="ORF">ALO40_200061</name>
</gene>
<proteinExistence type="predicted"/>
<protein>
    <submittedName>
        <fullName evidence="1">Stability/partitioning determinant</fullName>
    </submittedName>
</protein>
<evidence type="ECO:0000313" key="2">
    <source>
        <dbReference type="Proteomes" id="UP000050317"/>
    </source>
</evidence>
<dbReference type="EMBL" id="LJRR01000387">
    <property type="protein sequence ID" value="KPZ10633.1"/>
    <property type="molecule type" value="Genomic_DNA"/>
</dbReference>
<name>A0A0N8TCF3_9PSED</name>
<dbReference type="Proteomes" id="UP000050317">
    <property type="component" value="Unassembled WGS sequence"/>
</dbReference>
<reference evidence="1 2" key="1">
    <citation type="submission" date="2015-09" db="EMBL/GenBank/DDBJ databases">
        <title>Genome announcement of multiple Pseudomonas syringae strains.</title>
        <authorList>
            <person name="Thakur S."/>
            <person name="Wang P.W."/>
            <person name="Gong Y."/>
            <person name="Weir B.S."/>
            <person name="Guttman D.S."/>
        </authorList>
    </citation>
    <scope>NUCLEOTIDE SEQUENCE [LARGE SCALE GENOMIC DNA]</scope>
    <source>
        <strain evidence="1 2">ICMP3963</strain>
    </source>
</reference>
<sequence>MASATLMQLYTEYNDRLKAQGIKLITFSCPNCNESVETRPAPKGDTWDALSDCPHCNSMFMKITKGKKAFGLIPDGQSKASARSLMR</sequence>
<dbReference type="RefSeq" id="WP_024421357.1">
    <property type="nucleotide sequence ID" value="NZ_JYHK01000078.1"/>
</dbReference>
<organism evidence="1 2">
    <name type="scientific">Pseudomonas syringae pv. viburni</name>
    <dbReference type="NCBI Taxonomy" id="251703"/>
    <lineage>
        <taxon>Bacteria</taxon>
        <taxon>Pseudomonadati</taxon>
        <taxon>Pseudomonadota</taxon>
        <taxon>Gammaproteobacteria</taxon>
        <taxon>Pseudomonadales</taxon>
        <taxon>Pseudomonadaceae</taxon>
        <taxon>Pseudomonas</taxon>
    </lineage>
</organism>
<accession>A0A0N8TCF3</accession>
<comment type="caution">
    <text evidence="1">The sequence shown here is derived from an EMBL/GenBank/DDBJ whole genome shotgun (WGS) entry which is preliminary data.</text>
</comment>
<dbReference type="PATRIC" id="fig|251703.9.peg.5566"/>
<evidence type="ECO:0000313" key="1">
    <source>
        <dbReference type="EMBL" id="KPZ10633.1"/>
    </source>
</evidence>